<dbReference type="SUPFAM" id="SSF56973">
    <property type="entry name" value="Aerolisin/ETX pore-forming domain"/>
    <property type="match status" value="1"/>
</dbReference>
<name>A0A173ZIX0_PHOVU</name>
<accession>A0A173ZIX0</accession>
<keyword evidence="1" id="KW-0732">Signal</keyword>
<evidence type="ECO:0000256" key="1">
    <source>
        <dbReference type="SAM" id="SignalP"/>
    </source>
</evidence>
<dbReference type="EMBL" id="CYZI01000002">
    <property type="protein sequence ID" value="CUN75188.1"/>
    <property type="molecule type" value="Genomic_DNA"/>
</dbReference>
<protein>
    <submittedName>
        <fullName evidence="2">Uncharacterized protein</fullName>
    </submittedName>
</protein>
<evidence type="ECO:0000313" key="2">
    <source>
        <dbReference type="EMBL" id="CUN75188.1"/>
    </source>
</evidence>
<dbReference type="Proteomes" id="UP000095333">
    <property type="component" value="Unassembled WGS sequence"/>
</dbReference>
<proteinExistence type="predicted"/>
<sequence length="420" mass="47182">MKKIFFVIAAIVVSLLLHSCGNDYNDVLEIDNSIIQTRALNVDSIDKGEIIPVPESPHKRKDLSLYFINENSSFFDIRELPVNIIVRENTHNSEARYLTSNGVQSEVSMEPRNDSDNQKFKLYIMPLTGYIYIKDYQDHLLSLGVYTNAPDVRVLYIKDGTSSQGACWDFLKGEQREKSNILENADAIAQGPGGMWDVYNEVIGVKNSKIYFDKYRNSATQEFEIRLVEDLTIVSGPTYDLAGVTPEEKPSYILRGTVHNRYTTPTQMTIQYTEGANVSSSFQESNSYTTTVNANTGINTPIFSFGGSLSSSNTYGFSYTNGTVKNISYMFNQTVTVEPLSSVRVTAVVKNYHVSCDYNALVEGRSGRRFTIYGRWNGISCADVDYEIEPLDANGNAIKKIRLKGKINEPLDLTRKALNY</sequence>
<feature type="chain" id="PRO_5008016924" evidence="1">
    <location>
        <begin position="26"/>
        <end position="420"/>
    </location>
</feature>
<reference evidence="2 3" key="1">
    <citation type="submission" date="2015-09" db="EMBL/GenBank/DDBJ databases">
        <authorList>
            <consortium name="Pathogen Informatics"/>
        </authorList>
    </citation>
    <scope>NUCLEOTIDE SEQUENCE [LARGE SCALE GENOMIC DNA]</scope>
    <source>
        <strain evidence="2 3">2789STDY5834842</strain>
    </source>
</reference>
<gene>
    <name evidence="2" type="ORF">ERS852457_00776</name>
</gene>
<dbReference type="RefSeq" id="WP_004319379.1">
    <property type="nucleotide sequence ID" value="NZ_CAXTQT010000049.1"/>
</dbReference>
<evidence type="ECO:0000313" key="3">
    <source>
        <dbReference type="Proteomes" id="UP000095333"/>
    </source>
</evidence>
<dbReference type="AlphaFoldDB" id="A0A173ZIX0"/>
<organism evidence="2 3">
    <name type="scientific">Phocaeicola vulgatus</name>
    <name type="common">Bacteroides vulgatus</name>
    <dbReference type="NCBI Taxonomy" id="821"/>
    <lineage>
        <taxon>Bacteria</taxon>
        <taxon>Pseudomonadati</taxon>
        <taxon>Bacteroidota</taxon>
        <taxon>Bacteroidia</taxon>
        <taxon>Bacteroidales</taxon>
        <taxon>Bacteroidaceae</taxon>
        <taxon>Phocaeicola</taxon>
    </lineage>
</organism>
<feature type="signal peptide" evidence="1">
    <location>
        <begin position="1"/>
        <end position="25"/>
    </location>
</feature>
<dbReference type="Gene3D" id="2.170.15.10">
    <property type="entry name" value="Proaerolysin, chain A, domain 3"/>
    <property type="match status" value="1"/>
</dbReference>
<dbReference type="CDD" id="cd20240">
    <property type="entry name" value="PFM_aerolysin-like"/>
    <property type="match status" value="1"/>
</dbReference>